<protein>
    <submittedName>
        <fullName evidence="2">Uncharacterized protein</fullName>
    </submittedName>
</protein>
<proteinExistence type="predicted"/>
<evidence type="ECO:0000313" key="3">
    <source>
        <dbReference type="Proteomes" id="UP001447188"/>
    </source>
</evidence>
<feature type="region of interest" description="Disordered" evidence="1">
    <location>
        <begin position="1"/>
        <end position="48"/>
    </location>
</feature>
<evidence type="ECO:0000256" key="1">
    <source>
        <dbReference type="SAM" id="MobiDB-lite"/>
    </source>
</evidence>
<sequence length="103" mass="11007">MTEDDDDDDEDDDEDEVDSLDVRLVGDVAPDEEAEDEEEGDPPGLLGMQMAEDMDWSLNLKGLQGDPGLGGGCPVLIAVVLGGWWRRCSGGGVVIVDLSRRCG</sequence>
<dbReference type="Proteomes" id="UP001447188">
    <property type="component" value="Unassembled WGS sequence"/>
</dbReference>
<reference evidence="2 3" key="1">
    <citation type="submission" date="2024-02" db="EMBL/GenBank/DDBJ databases">
        <title>Discinaceae phylogenomics.</title>
        <authorList>
            <person name="Dirks A.C."/>
            <person name="James T.Y."/>
        </authorList>
    </citation>
    <scope>NUCLEOTIDE SEQUENCE [LARGE SCALE GENOMIC DNA]</scope>
    <source>
        <strain evidence="2 3">ACD0624</strain>
    </source>
</reference>
<dbReference type="EMBL" id="JBBBZM010000026">
    <property type="protein sequence ID" value="KAL0638065.1"/>
    <property type="molecule type" value="Genomic_DNA"/>
</dbReference>
<organism evidence="2 3">
    <name type="scientific">Discina gigas</name>
    <dbReference type="NCBI Taxonomy" id="1032678"/>
    <lineage>
        <taxon>Eukaryota</taxon>
        <taxon>Fungi</taxon>
        <taxon>Dikarya</taxon>
        <taxon>Ascomycota</taxon>
        <taxon>Pezizomycotina</taxon>
        <taxon>Pezizomycetes</taxon>
        <taxon>Pezizales</taxon>
        <taxon>Discinaceae</taxon>
        <taxon>Discina</taxon>
    </lineage>
</organism>
<gene>
    <name evidence="2" type="ORF">Q9L58_002841</name>
</gene>
<keyword evidence="3" id="KW-1185">Reference proteome</keyword>
<comment type="caution">
    <text evidence="2">The sequence shown here is derived from an EMBL/GenBank/DDBJ whole genome shotgun (WGS) entry which is preliminary data.</text>
</comment>
<feature type="compositionally biased region" description="Acidic residues" evidence="1">
    <location>
        <begin position="29"/>
        <end position="41"/>
    </location>
</feature>
<name>A0ABR3GQH2_9PEZI</name>
<accession>A0ABR3GQH2</accession>
<evidence type="ECO:0000313" key="2">
    <source>
        <dbReference type="EMBL" id="KAL0638065.1"/>
    </source>
</evidence>
<feature type="compositionally biased region" description="Acidic residues" evidence="1">
    <location>
        <begin position="1"/>
        <end position="19"/>
    </location>
</feature>